<accession>A0A538SFY1</accession>
<keyword evidence="2" id="KW-0472">Membrane</keyword>
<dbReference type="EMBL" id="VBOR01000037">
    <property type="protein sequence ID" value="TMQ50277.1"/>
    <property type="molecule type" value="Genomic_DNA"/>
</dbReference>
<reference evidence="3 4" key="1">
    <citation type="journal article" date="2019" name="Nat. Microbiol.">
        <title>Mediterranean grassland soil C-N compound turnover is dependent on rainfall and depth, and is mediated by genomically divergent microorganisms.</title>
        <authorList>
            <person name="Diamond S."/>
            <person name="Andeer P.F."/>
            <person name="Li Z."/>
            <person name="Crits-Christoph A."/>
            <person name="Burstein D."/>
            <person name="Anantharaman K."/>
            <person name="Lane K.R."/>
            <person name="Thomas B.C."/>
            <person name="Pan C."/>
            <person name="Northen T.R."/>
            <person name="Banfield J.F."/>
        </authorList>
    </citation>
    <scope>NUCLEOTIDE SEQUENCE [LARGE SCALE GENOMIC DNA]</scope>
    <source>
        <strain evidence="3">WS_1</strain>
    </source>
</reference>
<dbReference type="Proteomes" id="UP000316292">
    <property type="component" value="Unassembled WGS sequence"/>
</dbReference>
<dbReference type="AlphaFoldDB" id="A0A538SFY1"/>
<keyword evidence="2" id="KW-0812">Transmembrane</keyword>
<name>A0A538SFY1_UNCEI</name>
<evidence type="ECO:0000256" key="1">
    <source>
        <dbReference type="SAM" id="MobiDB-lite"/>
    </source>
</evidence>
<organism evidence="3 4">
    <name type="scientific">Eiseniibacteriota bacterium</name>
    <dbReference type="NCBI Taxonomy" id="2212470"/>
    <lineage>
        <taxon>Bacteria</taxon>
        <taxon>Candidatus Eiseniibacteriota</taxon>
    </lineage>
</organism>
<feature type="transmembrane region" description="Helical" evidence="2">
    <location>
        <begin position="99"/>
        <end position="122"/>
    </location>
</feature>
<keyword evidence="2" id="KW-1133">Transmembrane helix</keyword>
<evidence type="ECO:0000313" key="3">
    <source>
        <dbReference type="EMBL" id="TMQ50277.1"/>
    </source>
</evidence>
<protein>
    <submittedName>
        <fullName evidence="3">Uncharacterized protein</fullName>
    </submittedName>
</protein>
<gene>
    <name evidence="3" type="ORF">E6K71_02925</name>
</gene>
<sequence length="265" mass="28845">MKDRERQELMNDQLDGVATPEESEQLKQLLQSSEGAQAEYRKLGQVFTALSQAHSEEPPAGLKQDVLREIRLRSAASPAREGWLETIVSAFRGRPAFRYAYSFAAGAALGVLAFAVISGSVMNRAGIDLSPVTGTMLAPSEGTIYRRISSREFKLREGHVLVETLLAKDKLLARLTLDAPAGTDLLLEFDPDVWGALAVRQETAGNEVMLGSGRLSVRIQRLGQSQYLLYLARRGPAGSPLRIDIHCSDETVHGELDTGAPRTGS</sequence>
<feature type="region of interest" description="Disordered" evidence="1">
    <location>
        <begin position="1"/>
        <end position="27"/>
    </location>
</feature>
<proteinExistence type="predicted"/>
<evidence type="ECO:0000313" key="4">
    <source>
        <dbReference type="Proteomes" id="UP000316292"/>
    </source>
</evidence>
<comment type="caution">
    <text evidence="3">The sequence shown here is derived from an EMBL/GenBank/DDBJ whole genome shotgun (WGS) entry which is preliminary data.</text>
</comment>
<evidence type="ECO:0000256" key="2">
    <source>
        <dbReference type="SAM" id="Phobius"/>
    </source>
</evidence>